<evidence type="ECO:0008006" key="3">
    <source>
        <dbReference type="Google" id="ProtNLM"/>
    </source>
</evidence>
<organism evidence="1 2">
    <name type="scientific">Geodermatophilus nigrescens</name>
    <dbReference type="NCBI Taxonomy" id="1070870"/>
    <lineage>
        <taxon>Bacteria</taxon>
        <taxon>Bacillati</taxon>
        <taxon>Actinomycetota</taxon>
        <taxon>Actinomycetes</taxon>
        <taxon>Geodermatophilales</taxon>
        <taxon>Geodermatophilaceae</taxon>
        <taxon>Geodermatophilus</taxon>
    </lineage>
</organism>
<gene>
    <name evidence="1" type="ORF">SAMN05444351_3037</name>
</gene>
<name>A0A1M5M4W1_9ACTN</name>
<protein>
    <recommendedName>
        <fullName evidence="3">DUF4375 domain-containing protein</fullName>
    </recommendedName>
</protein>
<dbReference type="STRING" id="1070870.SAMN05444351_3037"/>
<reference evidence="1 2" key="1">
    <citation type="submission" date="2016-11" db="EMBL/GenBank/DDBJ databases">
        <authorList>
            <person name="Jaros S."/>
            <person name="Januszkiewicz K."/>
            <person name="Wedrychowicz H."/>
        </authorList>
    </citation>
    <scope>NUCLEOTIDE SEQUENCE [LARGE SCALE GENOMIC DNA]</scope>
    <source>
        <strain evidence="1 2">DSM 45408</strain>
    </source>
</reference>
<dbReference type="AlphaFoldDB" id="A0A1M5M4W1"/>
<keyword evidence="2" id="KW-1185">Reference proteome</keyword>
<proteinExistence type="predicted"/>
<evidence type="ECO:0000313" key="1">
    <source>
        <dbReference type="EMBL" id="SHG72337.1"/>
    </source>
</evidence>
<dbReference type="RefSeq" id="WP_139252999.1">
    <property type="nucleotide sequence ID" value="NZ_FQVX01000003.1"/>
</dbReference>
<dbReference type="Proteomes" id="UP000184471">
    <property type="component" value="Unassembled WGS sequence"/>
</dbReference>
<dbReference type="EMBL" id="FQVX01000003">
    <property type="protein sequence ID" value="SHG72337.1"/>
    <property type="molecule type" value="Genomic_DNA"/>
</dbReference>
<evidence type="ECO:0000313" key="2">
    <source>
        <dbReference type="Proteomes" id="UP000184471"/>
    </source>
</evidence>
<accession>A0A1M5M4W1</accession>
<dbReference type="OrthoDB" id="5147630at2"/>
<sequence>MTDPADLVWDRACDPDTPAPLPGDAALAAVLLCHGMAMNGGLLHAVEGLEPGQRAAAVAGFRLLGLEVAADAVEDVARQAAVLREDDLDAAERLEVEAGRRYDAALPEWDATIEQAFRAHLAAHPEAYAPVGDAP</sequence>